<dbReference type="RefSeq" id="WP_122191505.1">
    <property type="nucleotide sequence ID" value="NZ_RFFH01000021.1"/>
</dbReference>
<protein>
    <recommendedName>
        <fullName evidence="6">Peptidyl-prolyl cis-trans isomerase</fullName>
        <ecNumber evidence="6">5.2.1.8</ecNumber>
    </recommendedName>
</protein>
<feature type="domain" description="PPIase FKBP-type" evidence="8">
    <location>
        <begin position="95"/>
        <end position="183"/>
    </location>
</feature>
<evidence type="ECO:0000256" key="3">
    <source>
        <dbReference type="ARBA" id="ARBA00023110"/>
    </source>
</evidence>
<accession>A0A3M2KS13</accession>
<dbReference type="InterPro" id="IPR001179">
    <property type="entry name" value="PPIase_FKBP_dom"/>
</dbReference>
<evidence type="ECO:0000313" key="9">
    <source>
        <dbReference type="EMBL" id="RMI28432.1"/>
    </source>
</evidence>
<dbReference type="AlphaFoldDB" id="A0A3M2KS13"/>
<keyword evidence="4 5" id="KW-0413">Isomerase</keyword>
<feature type="signal peptide" evidence="7">
    <location>
        <begin position="1"/>
        <end position="22"/>
    </location>
</feature>
<dbReference type="PANTHER" id="PTHR43811">
    <property type="entry name" value="FKBP-TYPE PEPTIDYL-PROLYL CIS-TRANS ISOMERASE FKPA"/>
    <property type="match status" value="1"/>
</dbReference>
<feature type="chain" id="PRO_5038838337" description="Peptidyl-prolyl cis-trans isomerase" evidence="7">
    <location>
        <begin position="23"/>
        <end position="183"/>
    </location>
</feature>
<dbReference type="OrthoDB" id="25996at2"/>
<keyword evidence="3 5" id="KW-0697">Rotamase</keyword>
<dbReference type="PROSITE" id="PS50059">
    <property type="entry name" value="FKBP_PPIASE"/>
    <property type="match status" value="1"/>
</dbReference>
<dbReference type="PROSITE" id="PS51257">
    <property type="entry name" value="PROKAR_LIPOPROTEIN"/>
    <property type="match status" value="1"/>
</dbReference>
<keyword evidence="7" id="KW-0732">Signal</keyword>
<evidence type="ECO:0000313" key="10">
    <source>
        <dbReference type="Proteomes" id="UP000279275"/>
    </source>
</evidence>
<comment type="catalytic activity">
    <reaction evidence="1 5 6">
        <text>[protein]-peptidylproline (omega=180) = [protein]-peptidylproline (omega=0)</text>
        <dbReference type="Rhea" id="RHEA:16237"/>
        <dbReference type="Rhea" id="RHEA-COMP:10747"/>
        <dbReference type="Rhea" id="RHEA-COMP:10748"/>
        <dbReference type="ChEBI" id="CHEBI:83833"/>
        <dbReference type="ChEBI" id="CHEBI:83834"/>
        <dbReference type="EC" id="5.2.1.8"/>
    </reaction>
</comment>
<evidence type="ECO:0000256" key="1">
    <source>
        <dbReference type="ARBA" id="ARBA00000971"/>
    </source>
</evidence>
<comment type="caution">
    <text evidence="9">The sequence shown here is derived from an EMBL/GenBank/DDBJ whole genome shotgun (WGS) entry which is preliminary data.</text>
</comment>
<dbReference type="InterPro" id="IPR046357">
    <property type="entry name" value="PPIase_dom_sf"/>
</dbReference>
<dbReference type="Pfam" id="PF00254">
    <property type="entry name" value="FKBP_C"/>
    <property type="match status" value="1"/>
</dbReference>
<dbReference type="EMBL" id="RFFH01000021">
    <property type="protein sequence ID" value="RMI28432.1"/>
    <property type="molecule type" value="Genomic_DNA"/>
</dbReference>
<organism evidence="9 10">
    <name type="scientific">Nocardia stercoris</name>
    <dbReference type="NCBI Taxonomy" id="2483361"/>
    <lineage>
        <taxon>Bacteria</taxon>
        <taxon>Bacillati</taxon>
        <taxon>Actinomycetota</taxon>
        <taxon>Actinomycetes</taxon>
        <taxon>Mycobacteriales</taxon>
        <taxon>Nocardiaceae</taxon>
        <taxon>Nocardia</taxon>
    </lineage>
</organism>
<name>A0A3M2KS13_9NOCA</name>
<evidence type="ECO:0000256" key="4">
    <source>
        <dbReference type="ARBA" id="ARBA00023235"/>
    </source>
</evidence>
<evidence type="ECO:0000256" key="6">
    <source>
        <dbReference type="RuleBase" id="RU003915"/>
    </source>
</evidence>
<dbReference type="PANTHER" id="PTHR43811:SF19">
    <property type="entry name" value="39 KDA FK506-BINDING NUCLEAR PROTEIN"/>
    <property type="match status" value="1"/>
</dbReference>
<dbReference type="Proteomes" id="UP000279275">
    <property type="component" value="Unassembled WGS sequence"/>
</dbReference>
<sequence>MQNSVRIIGTMTVVAAALGSSACSSGNSASSATSSTVAMVPTTPSKGHPCTADDVKVAGEFGEAPTITIPDGCDPPTTLLTKDLVVGAGPGAMTGQQLQTNYSLVTWSDKKQSGGSFGKQPFTLVLGSGTVISGWEQGLVGIQQGGRRLLIVPPQQGYAAKGSGKTVLGNETLVFVTDAVKVG</sequence>
<keyword evidence="10" id="KW-1185">Reference proteome</keyword>
<evidence type="ECO:0000256" key="7">
    <source>
        <dbReference type="SAM" id="SignalP"/>
    </source>
</evidence>
<dbReference type="GO" id="GO:0003755">
    <property type="term" value="F:peptidyl-prolyl cis-trans isomerase activity"/>
    <property type="evidence" value="ECO:0007669"/>
    <property type="project" value="UniProtKB-UniRule"/>
</dbReference>
<evidence type="ECO:0000256" key="2">
    <source>
        <dbReference type="ARBA" id="ARBA00006577"/>
    </source>
</evidence>
<proteinExistence type="inferred from homology"/>
<reference evidence="9 10" key="1">
    <citation type="submission" date="2018-10" db="EMBL/GenBank/DDBJ databases">
        <title>Isolation from cow dung.</title>
        <authorList>
            <person name="Ling L."/>
        </authorList>
    </citation>
    <scope>NUCLEOTIDE SEQUENCE [LARGE SCALE GENOMIC DNA]</scope>
    <source>
        <strain evidence="9 10">NEAU-LL90</strain>
    </source>
</reference>
<dbReference type="SUPFAM" id="SSF54534">
    <property type="entry name" value="FKBP-like"/>
    <property type="match status" value="1"/>
</dbReference>
<evidence type="ECO:0000256" key="5">
    <source>
        <dbReference type="PROSITE-ProRule" id="PRU00277"/>
    </source>
</evidence>
<dbReference type="Gene3D" id="3.10.50.40">
    <property type="match status" value="1"/>
</dbReference>
<comment type="similarity">
    <text evidence="2 6">Belongs to the FKBP-type PPIase family.</text>
</comment>
<evidence type="ECO:0000259" key="8">
    <source>
        <dbReference type="PROSITE" id="PS50059"/>
    </source>
</evidence>
<dbReference type="EC" id="5.2.1.8" evidence="6"/>
<gene>
    <name evidence="9" type="ORF">EBN03_29845</name>
</gene>